<evidence type="ECO:0000313" key="5">
    <source>
        <dbReference type="Proteomes" id="UP000799764"/>
    </source>
</evidence>
<evidence type="ECO:0000256" key="1">
    <source>
        <dbReference type="SAM" id="MobiDB-lite"/>
    </source>
</evidence>
<feature type="region of interest" description="Disordered" evidence="1">
    <location>
        <begin position="352"/>
        <end position="372"/>
    </location>
</feature>
<keyword evidence="5" id="KW-1185">Reference proteome</keyword>
<evidence type="ECO:0000259" key="2">
    <source>
        <dbReference type="Pfam" id="PF23394"/>
    </source>
</evidence>
<gene>
    <name evidence="4" type="ORF">P171DRAFT_401003</name>
</gene>
<feature type="region of interest" description="Disordered" evidence="1">
    <location>
        <begin position="662"/>
        <end position="689"/>
    </location>
</feature>
<feature type="region of interest" description="Disordered" evidence="1">
    <location>
        <begin position="612"/>
        <end position="639"/>
    </location>
</feature>
<comment type="caution">
    <text evidence="4">The sequence shown here is derived from an EMBL/GenBank/DDBJ whole genome shotgun (WGS) entry which is preliminary data.</text>
</comment>
<organism evidence="4 5">
    <name type="scientific">Karstenula rhodostoma CBS 690.94</name>
    <dbReference type="NCBI Taxonomy" id="1392251"/>
    <lineage>
        <taxon>Eukaryota</taxon>
        <taxon>Fungi</taxon>
        <taxon>Dikarya</taxon>
        <taxon>Ascomycota</taxon>
        <taxon>Pezizomycotina</taxon>
        <taxon>Dothideomycetes</taxon>
        <taxon>Pleosporomycetidae</taxon>
        <taxon>Pleosporales</taxon>
        <taxon>Massarineae</taxon>
        <taxon>Didymosphaeriaceae</taxon>
        <taxon>Karstenula</taxon>
    </lineage>
</organism>
<dbReference type="Pfam" id="PF23395">
    <property type="entry name" value="SAM_6"/>
    <property type="match status" value="1"/>
</dbReference>
<dbReference type="OrthoDB" id="3647246at2759"/>
<feature type="domain" description="SAM-like" evidence="3">
    <location>
        <begin position="896"/>
        <end position="979"/>
    </location>
</feature>
<reference evidence="4" key="1">
    <citation type="journal article" date="2020" name="Stud. Mycol.">
        <title>101 Dothideomycetes genomes: a test case for predicting lifestyles and emergence of pathogens.</title>
        <authorList>
            <person name="Haridas S."/>
            <person name="Albert R."/>
            <person name="Binder M."/>
            <person name="Bloem J."/>
            <person name="Labutti K."/>
            <person name="Salamov A."/>
            <person name="Andreopoulos B."/>
            <person name="Baker S."/>
            <person name="Barry K."/>
            <person name="Bills G."/>
            <person name="Bluhm B."/>
            <person name="Cannon C."/>
            <person name="Castanera R."/>
            <person name="Culley D."/>
            <person name="Daum C."/>
            <person name="Ezra D."/>
            <person name="Gonzalez J."/>
            <person name="Henrissat B."/>
            <person name="Kuo A."/>
            <person name="Liang C."/>
            <person name="Lipzen A."/>
            <person name="Lutzoni F."/>
            <person name="Magnuson J."/>
            <person name="Mondo S."/>
            <person name="Nolan M."/>
            <person name="Ohm R."/>
            <person name="Pangilinan J."/>
            <person name="Park H.-J."/>
            <person name="Ramirez L."/>
            <person name="Alfaro M."/>
            <person name="Sun H."/>
            <person name="Tritt A."/>
            <person name="Yoshinaga Y."/>
            <person name="Zwiers L.-H."/>
            <person name="Turgeon B."/>
            <person name="Goodwin S."/>
            <person name="Spatafora J."/>
            <person name="Crous P."/>
            <person name="Grigoriev I."/>
        </authorList>
    </citation>
    <scope>NUCLEOTIDE SEQUENCE</scope>
    <source>
        <strain evidence="4">CBS 690.94</strain>
    </source>
</reference>
<dbReference type="InterPro" id="IPR057559">
    <property type="entry name" value="SAM_6"/>
</dbReference>
<sequence length="992" mass="110550">MELDLGLDVIEHEPTVLEYARFHGLCSDFTNELPQCYNSVSISDETFDFDLRDPKDAPALTNPAVELTKERLAVSKEAAVLLKSTYSIAAAPLDLLLVANGGRRILSLKQEVPILRTDNELDLLAFGSVMEPNFTDLKIPLEPIDEENDEGLEWPSMYFSYPTQCTKRAKSEKLGVSRETLLFLQEAIRDSHPPEDSEKIKQEALLYRKNIAIQPITPPLLPLTPPSTPYVPSSPGNHLELISDDSNSLAAEAKALEEQLMAADAFVRHDSDGSDTMLLDMLDPGEYEPSLSDVNSPSTKRKASDLRIEGPLTPLMFSESPAKKLKTVAFAEMLVEYIPNVSSRHEVEDGNGLEAHCSRGGDSELPSTYENGNNILSAEDDYAFFKDIVEPAAKDANWRVENEKLSEADTTRRMPVPQLEFRLPTAPWDEFARKHPLDVSETDIDAQARFLLWVKRNHMRSTTSWHGVSELERTLPLSPFPYESGKVSMEEQLHGEDVLTKMLADMVVGGIATSFTGMWKRDGLRIFEDGELDEETLTPADLGERKDMDHLIRKRQLEMQETDSDHNNLSQPKLTAPTTIAGTLRPRNNVIGSHHWRNESSVSGGNAAPHTIEIRQKDLQPSSTRRKSVQTRDGEQSLMFGGRFSASSALGNFMALHGMTAKPDAMGRDEPASKRPPEPPLPSPVRPAKLARNDKNGLLEASVQLALEPVRRPLDLPPLPEVMPPCSFVISSTLLQRRSLSKQIESLYPDAEFVSRDFDSQLAVSQEADLILSPSTGIILTTLQQLKQRALPGQPERSPVKDRMIALEDMYERLVVLVSEGLNRELEKQGFGQCSDHRDKEAITEYEKIAAQCNGEVLLRYVPGGEQALARTIVIEMAQFGLPHGSQDIGDIKLLSDQTTWELFLRRAGLNTFAAQVILALLKDPVEWPQFSKDTPEFGSNPMQTRGLLTFLFMSAENRVQTLQTILGGSRILRRVSALLDEPWLSATHGFR</sequence>
<accession>A0A9P4PU92</accession>
<dbReference type="EMBL" id="MU001492">
    <property type="protein sequence ID" value="KAF2451465.1"/>
    <property type="molecule type" value="Genomic_DNA"/>
</dbReference>
<feature type="domain" description="DUF7102" evidence="2">
    <location>
        <begin position="727"/>
        <end position="881"/>
    </location>
</feature>
<dbReference type="Pfam" id="PF23394">
    <property type="entry name" value="DUF7102"/>
    <property type="match status" value="1"/>
</dbReference>
<dbReference type="AlphaFoldDB" id="A0A9P4PU92"/>
<proteinExistence type="predicted"/>
<name>A0A9P4PU92_9PLEO</name>
<dbReference type="InterPro" id="IPR055528">
    <property type="entry name" value="DUF7102"/>
</dbReference>
<evidence type="ECO:0000313" key="4">
    <source>
        <dbReference type="EMBL" id="KAF2451465.1"/>
    </source>
</evidence>
<evidence type="ECO:0000259" key="3">
    <source>
        <dbReference type="Pfam" id="PF23395"/>
    </source>
</evidence>
<feature type="compositionally biased region" description="Basic and acidic residues" evidence="1">
    <location>
        <begin position="665"/>
        <end position="677"/>
    </location>
</feature>
<protein>
    <submittedName>
        <fullName evidence="4">Uncharacterized protein</fullName>
    </submittedName>
</protein>
<dbReference type="Proteomes" id="UP000799764">
    <property type="component" value="Unassembled WGS sequence"/>
</dbReference>